<accession>V9VYS8</accession>
<evidence type="ECO:0000313" key="2">
    <source>
        <dbReference type="Proteomes" id="UP000018780"/>
    </source>
</evidence>
<geneLocation type="plasmid" evidence="2">
    <name>2</name>
</geneLocation>
<dbReference type="KEGG" id="lmd:METH_23595"/>
<organism evidence="1 2">
    <name type="scientific">Leisingera methylohalidivorans DSM 14336</name>
    <dbReference type="NCBI Taxonomy" id="999552"/>
    <lineage>
        <taxon>Bacteria</taxon>
        <taxon>Pseudomonadati</taxon>
        <taxon>Pseudomonadota</taxon>
        <taxon>Alphaproteobacteria</taxon>
        <taxon>Rhodobacterales</taxon>
        <taxon>Roseobacteraceae</taxon>
        <taxon>Leisingera</taxon>
    </lineage>
</organism>
<evidence type="ECO:0000313" key="1">
    <source>
        <dbReference type="EMBL" id="AHD03821.1"/>
    </source>
</evidence>
<reference evidence="1 2" key="1">
    <citation type="submission" date="2013-09" db="EMBL/GenBank/DDBJ databases">
        <authorList>
            <consortium name="DOE Joint Genome Institute"/>
            <person name="Klenk H.-P."/>
            <person name="Huntemann M."/>
            <person name="Han J."/>
            <person name="Chen A."/>
            <person name="Kyrpides N."/>
            <person name="Mavromatis K."/>
            <person name="Markowitz V."/>
            <person name="Palaniappan K."/>
            <person name="Ivanova N."/>
            <person name="Schaumberg A."/>
            <person name="Pati A."/>
            <person name="Liolios K."/>
            <person name="Nordberg H.P."/>
            <person name="Cantor M.N."/>
            <person name="Hua S.X."/>
            <person name="Woyke T."/>
        </authorList>
    </citation>
    <scope>NUCLEOTIDE SEQUENCE [LARGE SCALE GENOMIC DNA]</scope>
    <source>
        <strain evidence="1 2">DSM 14336</strain>
        <plasmid evidence="2">2</plasmid>
    </source>
</reference>
<protein>
    <submittedName>
        <fullName evidence="1">Uncharacterized protein</fullName>
    </submittedName>
</protein>
<keyword evidence="2" id="KW-1185">Reference proteome</keyword>
<dbReference type="Proteomes" id="UP000018780">
    <property type="component" value="Plasmid unnamed2"/>
</dbReference>
<proteinExistence type="predicted"/>
<dbReference type="HOGENOM" id="CLU_3100356_0_0_5"/>
<name>V9VYS8_9RHOB</name>
<gene>
    <name evidence="1" type="ORF">METH_23595</name>
</gene>
<sequence>MRLFRISAGSTAISSLQKSFFVRIDGAGAATYESRDPAKRQSVKPGCIRTM</sequence>
<keyword evidence="1" id="KW-0614">Plasmid</keyword>
<dbReference type="AlphaFoldDB" id="V9VYS8"/>
<dbReference type="EMBL" id="CP006775">
    <property type="protein sequence ID" value="AHD03821.1"/>
    <property type="molecule type" value="Genomic_DNA"/>
</dbReference>